<dbReference type="AlphaFoldDB" id="A0A0E0D9T5"/>
<dbReference type="InterPro" id="IPR036388">
    <property type="entry name" value="WH-like_DNA-bd_sf"/>
</dbReference>
<evidence type="ECO:0000313" key="6">
    <source>
        <dbReference type="Proteomes" id="UP000008021"/>
    </source>
</evidence>
<dbReference type="PROSITE" id="PS50961">
    <property type="entry name" value="HTH_LA"/>
    <property type="match status" value="1"/>
</dbReference>
<dbReference type="Proteomes" id="UP000008021">
    <property type="component" value="Chromosome 3"/>
</dbReference>
<accession>A0A0E0D9T5</accession>
<dbReference type="EnsemblPlants" id="OMERI03G38400.1">
    <property type="protein sequence ID" value="OMERI03G38400.1"/>
    <property type="gene ID" value="OMERI03G38400"/>
</dbReference>
<feature type="compositionally biased region" description="Gly residues" evidence="3">
    <location>
        <begin position="172"/>
        <end position="188"/>
    </location>
</feature>
<feature type="compositionally biased region" description="Pro residues" evidence="3">
    <location>
        <begin position="272"/>
        <end position="285"/>
    </location>
</feature>
<feature type="compositionally biased region" description="Basic and acidic residues" evidence="3">
    <location>
        <begin position="1"/>
        <end position="18"/>
    </location>
</feature>
<name>A0A0E0D9T5_9ORYZ</name>
<dbReference type="SMART" id="SM00715">
    <property type="entry name" value="LA"/>
    <property type="match status" value="1"/>
</dbReference>
<reference evidence="5" key="1">
    <citation type="submission" date="2015-04" db="UniProtKB">
        <authorList>
            <consortium name="EnsemblPlants"/>
        </authorList>
    </citation>
    <scope>IDENTIFICATION</scope>
</reference>
<dbReference type="InterPro" id="IPR045180">
    <property type="entry name" value="La_dom_prot"/>
</dbReference>
<feature type="compositionally biased region" description="Basic and acidic residues" evidence="3">
    <location>
        <begin position="145"/>
        <end position="158"/>
    </location>
</feature>
<dbReference type="GO" id="GO:0003723">
    <property type="term" value="F:RNA binding"/>
    <property type="evidence" value="ECO:0007669"/>
    <property type="project" value="UniProtKB-UniRule"/>
</dbReference>
<dbReference type="Pfam" id="PF05383">
    <property type="entry name" value="La"/>
    <property type="match status" value="1"/>
</dbReference>
<dbReference type="PANTHER" id="PTHR22792:SF108">
    <property type="entry name" value="LA DOMAIN CONTAINING PROTEIN, EXPRESSED"/>
    <property type="match status" value="1"/>
</dbReference>
<evidence type="ECO:0000256" key="1">
    <source>
        <dbReference type="ARBA" id="ARBA00022884"/>
    </source>
</evidence>
<feature type="region of interest" description="Disordered" evidence="3">
    <location>
        <begin position="272"/>
        <end position="299"/>
    </location>
</feature>
<dbReference type="Gramene" id="OMERI03G38400.1">
    <property type="protein sequence ID" value="OMERI03G38400.1"/>
    <property type="gene ID" value="OMERI03G38400"/>
</dbReference>
<dbReference type="SUPFAM" id="SSF46785">
    <property type="entry name" value="Winged helix' DNA-binding domain"/>
    <property type="match status" value="1"/>
</dbReference>
<dbReference type="Gene3D" id="1.10.10.10">
    <property type="entry name" value="Winged helix-like DNA-binding domain superfamily/Winged helix DNA-binding domain"/>
    <property type="match status" value="1"/>
</dbReference>
<evidence type="ECO:0000256" key="3">
    <source>
        <dbReference type="SAM" id="MobiDB-lite"/>
    </source>
</evidence>
<dbReference type="InterPro" id="IPR036390">
    <property type="entry name" value="WH_DNA-bd_sf"/>
</dbReference>
<dbReference type="eggNOG" id="KOG2590">
    <property type="taxonomic scope" value="Eukaryota"/>
</dbReference>
<dbReference type="PANTHER" id="PTHR22792">
    <property type="entry name" value="LUPUS LA PROTEIN-RELATED"/>
    <property type="match status" value="1"/>
</dbReference>
<evidence type="ECO:0000259" key="4">
    <source>
        <dbReference type="PROSITE" id="PS50961"/>
    </source>
</evidence>
<feature type="region of interest" description="Disordered" evidence="3">
    <location>
        <begin position="1"/>
        <end position="193"/>
    </location>
</feature>
<protein>
    <recommendedName>
        <fullName evidence="4">HTH La-type RNA-binding domain-containing protein</fullName>
    </recommendedName>
</protein>
<feature type="compositionally biased region" description="Acidic residues" evidence="3">
    <location>
        <begin position="286"/>
        <end position="296"/>
    </location>
</feature>
<feature type="region of interest" description="Disordered" evidence="3">
    <location>
        <begin position="412"/>
        <end position="449"/>
    </location>
</feature>
<evidence type="ECO:0000256" key="2">
    <source>
        <dbReference type="PROSITE-ProRule" id="PRU00332"/>
    </source>
</evidence>
<organism evidence="5">
    <name type="scientific">Oryza meridionalis</name>
    <dbReference type="NCBI Taxonomy" id="40149"/>
    <lineage>
        <taxon>Eukaryota</taxon>
        <taxon>Viridiplantae</taxon>
        <taxon>Streptophyta</taxon>
        <taxon>Embryophyta</taxon>
        <taxon>Tracheophyta</taxon>
        <taxon>Spermatophyta</taxon>
        <taxon>Magnoliopsida</taxon>
        <taxon>Liliopsida</taxon>
        <taxon>Poales</taxon>
        <taxon>Poaceae</taxon>
        <taxon>BOP clade</taxon>
        <taxon>Oryzoideae</taxon>
        <taxon>Oryzeae</taxon>
        <taxon>Oryzinae</taxon>
        <taxon>Oryza</taxon>
    </lineage>
</organism>
<keyword evidence="6" id="KW-1185">Reference proteome</keyword>
<dbReference type="STRING" id="40149.A0A0E0D9T5"/>
<dbReference type="InterPro" id="IPR006630">
    <property type="entry name" value="La_HTH"/>
</dbReference>
<proteinExistence type="predicted"/>
<evidence type="ECO:0000313" key="5">
    <source>
        <dbReference type="EnsemblPlants" id="OMERI03G38400.1"/>
    </source>
</evidence>
<dbReference type="HOGENOM" id="CLU_046780_1_0_1"/>
<reference evidence="5" key="2">
    <citation type="submission" date="2018-05" db="EMBL/GenBank/DDBJ databases">
        <title>OmerRS3 (Oryza meridionalis Reference Sequence Version 3).</title>
        <authorList>
            <person name="Zhang J."/>
            <person name="Kudrna D."/>
            <person name="Lee S."/>
            <person name="Talag J."/>
            <person name="Welchert J."/>
            <person name="Wing R.A."/>
        </authorList>
    </citation>
    <scope>NUCLEOTIDE SEQUENCE [LARGE SCALE GENOMIC DNA]</scope>
    <source>
        <strain evidence="5">cv. OR44</strain>
    </source>
</reference>
<keyword evidence="1 2" id="KW-0694">RNA-binding</keyword>
<dbReference type="CDD" id="cd07323">
    <property type="entry name" value="LAM"/>
    <property type="match status" value="1"/>
</dbReference>
<feature type="compositionally biased region" description="Polar residues" evidence="3">
    <location>
        <begin position="430"/>
        <end position="439"/>
    </location>
</feature>
<feature type="domain" description="HTH La-type RNA-binding" evidence="4">
    <location>
        <begin position="295"/>
        <end position="384"/>
    </location>
</feature>
<sequence length="449" mass="49134">MDGREERSGVEYPREEYLRCVGGGGRGIQSHPSITSPCSHGRTEGSITNSNSSFRRRRRRRQSMEPSASADPPRRSPWRHPSDGGTPNPNGDAVIDTTSWPALSEAARNPRPTPSIDSPSEGQGGKQSSRHKPARRGGSGADHSPSPRDDRATSWDHAHARHHHNHNNNSGGRRGSFGGRRRGGGGGFDALYRAPIGPYVRGATAPPPPPPMAVAPPPFLPPPLRPFAPPLLFHHDMASPVSPVSPIYYVGPPPPPEALRPLPPFPPTMLAPPAYPYYHPQPQPDPEPEPEPEPDADPQQHRANLLKQIEFYFSKDNLCTDVFLRRNMDDQGWVNIALIAGFNKVQESTDDLQYIKDTIQSSSILEMQDDKIRRQNDWNKWVIPRESNTDVLPSPNINNLTAHLGSVGLQESAASSSSMVDENHHEILTNGPTSSNNQAPVVEDGAGKL</sequence>